<evidence type="ECO:0000313" key="2">
    <source>
        <dbReference type="EMBL" id="OBT99760.1"/>
    </source>
</evidence>
<name>A0A1B8GVD9_9PEZI</name>
<evidence type="ECO:0000313" key="3">
    <source>
        <dbReference type="Proteomes" id="UP000091956"/>
    </source>
</evidence>
<dbReference type="STRING" id="342668.A0A1B8GVD9"/>
<dbReference type="SUPFAM" id="SSF56112">
    <property type="entry name" value="Protein kinase-like (PK-like)"/>
    <property type="match status" value="1"/>
</dbReference>
<evidence type="ECO:0000259" key="1">
    <source>
        <dbReference type="Pfam" id="PF01636"/>
    </source>
</evidence>
<accession>A0A1B8GVD9</accession>
<dbReference type="PANTHER" id="PTHR21310">
    <property type="entry name" value="AMINOGLYCOSIDE PHOSPHOTRANSFERASE-RELATED-RELATED"/>
    <property type="match status" value="1"/>
</dbReference>
<dbReference type="RefSeq" id="XP_018133493.1">
    <property type="nucleotide sequence ID" value="XM_018271522.2"/>
</dbReference>
<dbReference type="Proteomes" id="UP000091956">
    <property type="component" value="Unassembled WGS sequence"/>
</dbReference>
<keyword evidence="3" id="KW-1185">Reference proteome</keyword>
<proteinExistence type="predicted"/>
<reference evidence="3" key="2">
    <citation type="journal article" date="2018" name="Nat. Commun.">
        <title>Extreme sensitivity to ultraviolet light in the fungal pathogen causing white-nose syndrome of bats.</title>
        <authorList>
            <person name="Palmer J.M."/>
            <person name="Drees K.P."/>
            <person name="Foster J.T."/>
            <person name="Lindner D.L."/>
        </authorList>
    </citation>
    <scope>NUCLEOTIDE SEQUENCE [LARGE SCALE GENOMIC DNA]</scope>
    <source>
        <strain evidence="3">UAMH 10579</strain>
    </source>
</reference>
<dbReference type="AlphaFoldDB" id="A0A1B8GVD9"/>
<feature type="domain" description="Aminoglycoside phosphotransferase" evidence="1">
    <location>
        <begin position="14"/>
        <end position="244"/>
    </location>
</feature>
<sequence>MIRIPCPGVVMFPEEKVKREVATMRHVQENTSIPVPLILHHGMADECPYNLGPFIIMEYVKHAYDLTGLFKEHGSTGDTMAIDPNITDEKLSCVYEQMADILLELSKCSFPEIGSLVEIQEFEYSVAERAMTLNTNELVQLGNFPPSQLKSQTFNSSASYLQALSDTHITHLSTQHNDAIESAEDCRRRYIARHLFRKLATEHRLTNGNDKTFKLFCDGLGPHNVLVDAEFKVVAVIDWEFAYSAPSKFSQTPPWWLLIQMPERWSKGLDSWAENYEKRLQLFLHCLEKREQVFLEEGRITKEDCLSHKMRQNWDNGDFWLHYAARKSSAVDAIYWSKIDDRFFGARDSFEGRLALLNEGDRKGIDAFLQRKTEEQERRILIDWDADGVAS</sequence>
<dbReference type="InterPro" id="IPR011009">
    <property type="entry name" value="Kinase-like_dom_sf"/>
</dbReference>
<dbReference type="PANTHER" id="PTHR21310:SF37">
    <property type="entry name" value="AMINOGLYCOSIDE PHOSPHOTRANSFERASE DOMAIN-CONTAINING PROTEIN"/>
    <property type="match status" value="1"/>
</dbReference>
<dbReference type="Pfam" id="PF01636">
    <property type="entry name" value="APH"/>
    <property type="match status" value="1"/>
</dbReference>
<gene>
    <name evidence="2" type="ORF">VE01_02008</name>
</gene>
<dbReference type="Gene3D" id="3.30.200.20">
    <property type="entry name" value="Phosphorylase Kinase, domain 1"/>
    <property type="match status" value="1"/>
</dbReference>
<dbReference type="EMBL" id="KV460211">
    <property type="protein sequence ID" value="OBT99760.1"/>
    <property type="molecule type" value="Genomic_DNA"/>
</dbReference>
<dbReference type="GeneID" id="28835394"/>
<organism evidence="2 3">
    <name type="scientific">Pseudogymnoascus verrucosus</name>
    <dbReference type="NCBI Taxonomy" id="342668"/>
    <lineage>
        <taxon>Eukaryota</taxon>
        <taxon>Fungi</taxon>
        <taxon>Dikarya</taxon>
        <taxon>Ascomycota</taxon>
        <taxon>Pezizomycotina</taxon>
        <taxon>Leotiomycetes</taxon>
        <taxon>Thelebolales</taxon>
        <taxon>Thelebolaceae</taxon>
        <taxon>Pseudogymnoascus</taxon>
    </lineage>
</organism>
<reference evidence="2 3" key="1">
    <citation type="submission" date="2016-03" db="EMBL/GenBank/DDBJ databases">
        <title>Comparative genomics of Pseudogymnoascus destructans, the fungus causing white-nose syndrome of bats.</title>
        <authorList>
            <person name="Palmer J.M."/>
            <person name="Drees K.P."/>
            <person name="Foster J.T."/>
            <person name="Lindner D.L."/>
        </authorList>
    </citation>
    <scope>NUCLEOTIDE SEQUENCE [LARGE SCALE GENOMIC DNA]</scope>
    <source>
        <strain evidence="2 3">UAMH 10579</strain>
    </source>
</reference>
<protein>
    <recommendedName>
        <fullName evidence="1">Aminoglycoside phosphotransferase domain-containing protein</fullName>
    </recommendedName>
</protein>
<dbReference type="InterPro" id="IPR002575">
    <property type="entry name" value="Aminoglycoside_PTrfase"/>
</dbReference>
<dbReference type="InterPro" id="IPR051678">
    <property type="entry name" value="AGP_Transferase"/>
</dbReference>